<dbReference type="InterPro" id="IPR017850">
    <property type="entry name" value="Alkaline_phosphatase_core_sf"/>
</dbReference>
<dbReference type="Pfam" id="PF01663">
    <property type="entry name" value="Phosphodiest"/>
    <property type="match status" value="1"/>
</dbReference>
<dbReference type="EMBL" id="FQWV01000001">
    <property type="protein sequence ID" value="SHG37546.1"/>
    <property type="molecule type" value="Genomic_DNA"/>
</dbReference>
<feature type="compositionally biased region" description="Basic and acidic residues" evidence="1">
    <location>
        <begin position="482"/>
        <end position="491"/>
    </location>
</feature>
<dbReference type="SUPFAM" id="SSF53649">
    <property type="entry name" value="Alkaline phosphatase-like"/>
    <property type="match status" value="1"/>
</dbReference>
<keyword evidence="3" id="KW-1185">Reference proteome</keyword>
<dbReference type="Proteomes" id="UP000184357">
    <property type="component" value="Unassembled WGS sequence"/>
</dbReference>
<name>A0A1M5JAD9_9EURY</name>
<dbReference type="InterPro" id="IPR002591">
    <property type="entry name" value="Phosphodiest/P_Trfase"/>
</dbReference>
<organism evidence="2 3">
    <name type="scientific">Halobaculum gomorrense</name>
    <dbReference type="NCBI Taxonomy" id="43928"/>
    <lineage>
        <taxon>Archaea</taxon>
        <taxon>Methanobacteriati</taxon>
        <taxon>Methanobacteriota</taxon>
        <taxon>Stenosarchaea group</taxon>
        <taxon>Halobacteria</taxon>
        <taxon>Halobacteriales</taxon>
        <taxon>Haloferacaceae</taxon>
        <taxon>Halobaculum</taxon>
    </lineage>
</organism>
<dbReference type="Gene3D" id="3.40.720.10">
    <property type="entry name" value="Alkaline Phosphatase, subunit A"/>
    <property type="match status" value="1"/>
</dbReference>
<protein>
    <submittedName>
        <fullName evidence="2">Predicted phosphohydrolase or phosphomutase, AlkP superfamily</fullName>
    </submittedName>
</protein>
<dbReference type="AlphaFoldDB" id="A0A1M5JAD9"/>
<reference evidence="2 3" key="1">
    <citation type="submission" date="2016-11" db="EMBL/GenBank/DDBJ databases">
        <authorList>
            <person name="Jaros S."/>
            <person name="Januszkiewicz K."/>
            <person name="Wedrychowicz H."/>
        </authorList>
    </citation>
    <scope>NUCLEOTIDE SEQUENCE [LARGE SCALE GENOMIC DNA]</scope>
    <source>
        <strain evidence="2 3">DSM 9297</strain>
    </source>
</reference>
<sequence length="517" mass="57904">MTTVVLGLDGGCFELIQPWIDDGALPTFSNLAEDGVTSDMQSCLPPVTCPNWQSYATGTNPGKLGVFWWEAVDREERTIENRSTAGDFDGTHYWRFLDGETAVVNLPTSYPPSEVDGVHIAGGPGAEQAGYTYPESLEPELEERYDYAVHPEKMSLLSGDDPDNECVPEIYDLIDIRFDVLEDELKQGEYELVHLTVFYLNVLQHFYWDMDVVKRAWERIDERVDQVLEMEELENFFVMSDHGSNGIETTFRVNTWLEQHGYLQTESSISDYLHRAGITQERVRPILAKLGVEWWARRLLPERVQMLLPDEEGSVDKSGKADVIDWENSRAVASGQGPVYVLTDDPAERERIVDELIADLEGLTDEAGNPVFDQVLRGKDVYSGPHVDRGPDVVLDQAAGVHIEGKIGNAEVFGAPSKWHGENKDTGMFIGYGPTVDETAPLPDMHILDIAPTLLHLHGEDVPERMDGEVRRDLFEAGSEPANRDVSRVDVGDVGSTDSRTAERDVTDRLEDLGYME</sequence>
<feature type="compositionally biased region" description="Basic and acidic residues" evidence="1">
    <location>
        <begin position="500"/>
        <end position="517"/>
    </location>
</feature>
<proteinExistence type="predicted"/>
<evidence type="ECO:0000313" key="2">
    <source>
        <dbReference type="EMBL" id="SHG37546.1"/>
    </source>
</evidence>
<dbReference type="GO" id="GO:0016787">
    <property type="term" value="F:hydrolase activity"/>
    <property type="evidence" value="ECO:0007669"/>
    <property type="project" value="UniProtKB-KW"/>
</dbReference>
<accession>A0A1M5JAD9</accession>
<dbReference type="STRING" id="43928.SAMN05443636_0020"/>
<evidence type="ECO:0000256" key="1">
    <source>
        <dbReference type="SAM" id="MobiDB-lite"/>
    </source>
</evidence>
<gene>
    <name evidence="2" type="ORF">SAMN05443636_0020</name>
</gene>
<evidence type="ECO:0000313" key="3">
    <source>
        <dbReference type="Proteomes" id="UP000184357"/>
    </source>
</evidence>
<feature type="region of interest" description="Disordered" evidence="1">
    <location>
        <begin position="475"/>
        <end position="517"/>
    </location>
</feature>
<keyword evidence="2" id="KW-0378">Hydrolase</keyword>